<feature type="region of interest" description="Disordered" evidence="1">
    <location>
        <begin position="245"/>
        <end position="425"/>
    </location>
</feature>
<dbReference type="PANTHER" id="PTHR12419">
    <property type="entry name" value="OTU DOMAIN CONTAINING PROTEIN"/>
    <property type="match status" value="1"/>
</dbReference>
<feature type="compositionally biased region" description="Low complexity" evidence="1">
    <location>
        <begin position="250"/>
        <end position="263"/>
    </location>
</feature>
<dbReference type="SUPFAM" id="SSF54001">
    <property type="entry name" value="Cysteine proteinases"/>
    <property type="match status" value="1"/>
</dbReference>
<evidence type="ECO:0000313" key="3">
    <source>
        <dbReference type="EMBL" id="KAL2058378.1"/>
    </source>
</evidence>
<organism evidence="3 4">
    <name type="scientific">Lepraria finkii</name>
    <dbReference type="NCBI Taxonomy" id="1340010"/>
    <lineage>
        <taxon>Eukaryota</taxon>
        <taxon>Fungi</taxon>
        <taxon>Dikarya</taxon>
        <taxon>Ascomycota</taxon>
        <taxon>Pezizomycotina</taxon>
        <taxon>Lecanoromycetes</taxon>
        <taxon>OSLEUM clade</taxon>
        <taxon>Lecanoromycetidae</taxon>
        <taxon>Lecanorales</taxon>
        <taxon>Lecanorineae</taxon>
        <taxon>Stereocaulaceae</taxon>
        <taxon>Lepraria</taxon>
    </lineage>
</organism>
<dbReference type="InterPro" id="IPR038765">
    <property type="entry name" value="Papain-like_cys_pep_sf"/>
</dbReference>
<evidence type="ECO:0000256" key="1">
    <source>
        <dbReference type="SAM" id="MobiDB-lite"/>
    </source>
</evidence>
<dbReference type="EMBL" id="JBHFEH010000002">
    <property type="protein sequence ID" value="KAL2058378.1"/>
    <property type="molecule type" value="Genomic_DNA"/>
</dbReference>
<reference evidence="3 4" key="1">
    <citation type="submission" date="2024-09" db="EMBL/GenBank/DDBJ databases">
        <title>Rethinking Asexuality: The Enigmatic Case of Functional Sexual Genes in Lepraria (Stereocaulaceae).</title>
        <authorList>
            <person name="Doellman M."/>
            <person name="Sun Y."/>
            <person name="Barcenas-Pena A."/>
            <person name="Lumbsch H.T."/>
            <person name="Grewe F."/>
        </authorList>
    </citation>
    <scope>NUCLEOTIDE SEQUENCE [LARGE SCALE GENOMIC DNA]</scope>
    <source>
        <strain evidence="3 4">Grewe 0041</strain>
    </source>
</reference>
<feature type="compositionally biased region" description="Polar residues" evidence="1">
    <location>
        <begin position="288"/>
        <end position="299"/>
    </location>
</feature>
<name>A0ABR4BKN8_9LECA</name>
<feature type="domain" description="OTU" evidence="2">
    <location>
        <begin position="15"/>
        <end position="173"/>
    </location>
</feature>
<comment type="caution">
    <text evidence="3">The sequence shown here is derived from an EMBL/GenBank/DDBJ whole genome shotgun (WGS) entry which is preliminary data.</text>
</comment>
<dbReference type="Gene3D" id="3.90.70.80">
    <property type="match status" value="1"/>
</dbReference>
<evidence type="ECO:0000259" key="2">
    <source>
        <dbReference type="PROSITE" id="PS50802"/>
    </source>
</evidence>
<proteinExistence type="predicted"/>
<dbReference type="PANTHER" id="PTHR12419:SF7">
    <property type="entry name" value="OTU DOMAIN-CONTAINING PROTEIN 3"/>
    <property type="match status" value="1"/>
</dbReference>
<dbReference type="InterPro" id="IPR003323">
    <property type="entry name" value="OTU_dom"/>
</dbReference>
<keyword evidence="4" id="KW-1185">Reference proteome</keyword>
<gene>
    <name evidence="3" type="ORF">ABVK25_001106</name>
</gene>
<feature type="compositionally biased region" description="Basic and acidic residues" evidence="1">
    <location>
        <begin position="264"/>
        <end position="277"/>
    </location>
</feature>
<evidence type="ECO:0000313" key="4">
    <source>
        <dbReference type="Proteomes" id="UP001590951"/>
    </source>
</evidence>
<dbReference type="PROSITE" id="PS50802">
    <property type="entry name" value="OTU"/>
    <property type="match status" value="1"/>
</dbReference>
<dbReference type="InterPro" id="IPR050704">
    <property type="entry name" value="Peptidase_C85-like"/>
</dbReference>
<feature type="compositionally biased region" description="Low complexity" evidence="1">
    <location>
        <begin position="348"/>
        <end position="362"/>
    </location>
</feature>
<dbReference type="CDD" id="cd14279">
    <property type="entry name" value="CUE"/>
    <property type="match status" value="1"/>
</dbReference>
<accession>A0ABR4BKN8</accession>
<dbReference type="CDD" id="cd22756">
    <property type="entry name" value="OTU_OTUD3-like"/>
    <property type="match status" value="1"/>
</dbReference>
<sequence length="472" mass="52534">MAPKNEIPQLKARGVYAANTAGNGDCLFHALSDQLFGDQSHHLELRVATVDYMRSRPDYYKTFIVVHPGGGTRRNPKRKNAGALSAVDTAGPSAADIEASFQRYLNTMAQKGTYGDNMEIGAFASRFLVHVIIYEEEYRQEQHHLPATGVGKATRKAYIVRHPYEHYSSIRNIAGPHTGLPNVHMNDEISPGAEATMKAELANIPAVQPWKIETVLRSLPYITDRAIVEQALEETNGDVNEAVSNLLPASSQSSNKTSGTSSSIERDPDSDYEMEQKPKKKQNRRQSRPQPLSNHNLTVRTKDANLLSPDPNQLSAALSKLKDDKDFDPDETEEENWQDETTYKDTESTSVSTSASDFSTASKGESGPIRLKLSQPKKQTVKVRPVSTTSSEQSNTGDYDADAEKTYQSRPIAKPRRRLIKGYERERERERERLAAENAAHLASIQPTVVLHTASKKQNQRVIDMGIKVLHI</sequence>
<feature type="compositionally biased region" description="Polar residues" evidence="1">
    <location>
        <begin position="386"/>
        <end position="397"/>
    </location>
</feature>
<dbReference type="Proteomes" id="UP001590951">
    <property type="component" value="Unassembled WGS sequence"/>
</dbReference>
<protein>
    <recommendedName>
        <fullName evidence="2">OTU domain-containing protein</fullName>
    </recommendedName>
</protein>
<dbReference type="Pfam" id="PF02338">
    <property type="entry name" value="OTU"/>
    <property type="match status" value="1"/>
</dbReference>
<feature type="compositionally biased region" description="Basic residues" evidence="1">
    <location>
        <begin position="278"/>
        <end position="287"/>
    </location>
</feature>
<feature type="compositionally biased region" description="Acidic residues" evidence="1">
    <location>
        <begin position="326"/>
        <end position="338"/>
    </location>
</feature>